<name>A0A4R6KCL1_9ACTN</name>
<dbReference type="Gene3D" id="1.10.10.60">
    <property type="entry name" value="Homeodomain-like"/>
    <property type="match status" value="1"/>
</dbReference>
<dbReference type="InterPro" id="IPR018062">
    <property type="entry name" value="HTH_AraC-typ_CS"/>
</dbReference>
<keyword evidence="1" id="KW-0805">Transcription regulation</keyword>
<dbReference type="InterPro" id="IPR050204">
    <property type="entry name" value="AraC_XylS_family_regulators"/>
</dbReference>
<gene>
    <name evidence="5" type="ORF">EV643_108255</name>
</gene>
<dbReference type="PANTHER" id="PTHR46796:SF13">
    <property type="entry name" value="HTH-TYPE TRANSCRIPTIONAL ACTIVATOR RHAS"/>
    <property type="match status" value="1"/>
</dbReference>
<feature type="domain" description="HTH araC/xylS-type" evidence="4">
    <location>
        <begin position="49"/>
        <end position="151"/>
    </location>
</feature>
<keyword evidence="2 5" id="KW-0238">DNA-binding</keyword>
<dbReference type="GO" id="GO:0043565">
    <property type="term" value="F:sequence-specific DNA binding"/>
    <property type="evidence" value="ECO:0007669"/>
    <property type="project" value="InterPro"/>
</dbReference>
<dbReference type="SMART" id="SM00342">
    <property type="entry name" value="HTH_ARAC"/>
    <property type="match status" value="1"/>
</dbReference>
<dbReference type="InterPro" id="IPR020449">
    <property type="entry name" value="Tscrpt_reg_AraC-type_HTH"/>
</dbReference>
<dbReference type="InterPro" id="IPR009057">
    <property type="entry name" value="Homeodomain-like_sf"/>
</dbReference>
<evidence type="ECO:0000256" key="3">
    <source>
        <dbReference type="ARBA" id="ARBA00023163"/>
    </source>
</evidence>
<dbReference type="PROSITE" id="PS01124">
    <property type="entry name" value="HTH_ARAC_FAMILY_2"/>
    <property type="match status" value="1"/>
</dbReference>
<dbReference type="AlphaFoldDB" id="A0A4R6KCL1"/>
<dbReference type="Proteomes" id="UP000295388">
    <property type="component" value="Unassembled WGS sequence"/>
</dbReference>
<dbReference type="SUPFAM" id="SSF46689">
    <property type="entry name" value="Homeodomain-like"/>
    <property type="match status" value="2"/>
</dbReference>
<evidence type="ECO:0000259" key="4">
    <source>
        <dbReference type="PROSITE" id="PS01124"/>
    </source>
</evidence>
<dbReference type="PANTHER" id="PTHR46796">
    <property type="entry name" value="HTH-TYPE TRANSCRIPTIONAL ACTIVATOR RHAS-RELATED"/>
    <property type="match status" value="1"/>
</dbReference>
<evidence type="ECO:0000256" key="1">
    <source>
        <dbReference type="ARBA" id="ARBA00023015"/>
    </source>
</evidence>
<reference evidence="5 6" key="1">
    <citation type="submission" date="2019-03" db="EMBL/GenBank/DDBJ databases">
        <title>Genomic Encyclopedia of Type Strains, Phase III (KMG-III): the genomes of soil and plant-associated and newly described type strains.</title>
        <authorList>
            <person name="Whitman W."/>
        </authorList>
    </citation>
    <scope>NUCLEOTIDE SEQUENCE [LARGE SCALE GENOMIC DNA]</scope>
    <source>
        <strain evidence="5 6">VKM Ac-2527</strain>
    </source>
</reference>
<evidence type="ECO:0000256" key="2">
    <source>
        <dbReference type="ARBA" id="ARBA00023125"/>
    </source>
</evidence>
<evidence type="ECO:0000313" key="5">
    <source>
        <dbReference type="EMBL" id="TDO47939.1"/>
    </source>
</evidence>
<sequence length="151" mass="16440">MRDYLELQLAAGSLGRQVGLDRLLDWLLVCTMRDWFEQKSPPWYQALGDDVVGPVLQALHNSPGAPWTLNSLAGVANVSRTTLARRFTELVGEPPLAYLTDLRMTHAAGLLTEPGATVQSVARQVGYADAFSFSTAFKRNRGTSPSAYATA</sequence>
<keyword evidence="3" id="KW-0804">Transcription</keyword>
<dbReference type="PRINTS" id="PR00032">
    <property type="entry name" value="HTHARAC"/>
</dbReference>
<keyword evidence="6" id="KW-1185">Reference proteome</keyword>
<proteinExistence type="predicted"/>
<dbReference type="GO" id="GO:0003700">
    <property type="term" value="F:DNA-binding transcription factor activity"/>
    <property type="evidence" value="ECO:0007669"/>
    <property type="project" value="InterPro"/>
</dbReference>
<dbReference type="PROSITE" id="PS00041">
    <property type="entry name" value="HTH_ARAC_FAMILY_1"/>
    <property type="match status" value="1"/>
</dbReference>
<comment type="caution">
    <text evidence="5">The sequence shown here is derived from an EMBL/GenBank/DDBJ whole genome shotgun (WGS) entry which is preliminary data.</text>
</comment>
<organism evidence="5 6">
    <name type="scientific">Kribbella caucasensis</name>
    <dbReference type="NCBI Taxonomy" id="2512215"/>
    <lineage>
        <taxon>Bacteria</taxon>
        <taxon>Bacillati</taxon>
        <taxon>Actinomycetota</taxon>
        <taxon>Actinomycetes</taxon>
        <taxon>Propionibacteriales</taxon>
        <taxon>Kribbellaceae</taxon>
        <taxon>Kribbella</taxon>
    </lineage>
</organism>
<accession>A0A4R6KCL1</accession>
<dbReference type="EMBL" id="SNWQ01000008">
    <property type="protein sequence ID" value="TDO47939.1"/>
    <property type="molecule type" value="Genomic_DNA"/>
</dbReference>
<dbReference type="InterPro" id="IPR018060">
    <property type="entry name" value="HTH_AraC"/>
</dbReference>
<protein>
    <submittedName>
        <fullName evidence="5">AraC-like DNA-binding protein</fullName>
    </submittedName>
</protein>
<evidence type="ECO:0000313" key="6">
    <source>
        <dbReference type="Proteomes" id="UP000295388"/>
    </source>
</evidence>
<dbReference type="Pfam" id="PF12833">
    <property type="entry name" value="HTH_18"/>
    <property type="match status" value="1"/>
</dbReference>